<dbReference type="Proteomes" id="UP001054945">
    <property type="component" value="Unassembled WGS sequence"/>
</dbReference>
<comment type="caution">
    <text evidence="2">The sequence shown here is derived from an EMBL/GenBank/DDBJ whole genome shotgun (WGS) entry which is preliminary data.</text>
</comment>
<feature type="region of interest" description="Disordered" evidence="1">
    <location>
        <begin position="1"/>
        <end position="27"/>
    </location>
</feature>
<evidence type="ECO:0000256" key="1">
    <source>
        <dbReference type="SAM" id="MobiDB-lite"/>
    </source>
</evidence>
<evidence type="ECO:0000313" key="2">
    <source>
        <dbReference type="EMBL" id="GIY44600.1"/>
    </source>
</evidence>
<dbReference type="EMBL" id="BPLR01011166">
    <property type="protein sequence ID" value="GIY44600.1"/>
    <property type="molecule type" value="Genomic_DNA"/>
</dbReference>
<organism evidence="2 3">
    <name type="scientific">Caerostris extrusa</name>
    <name type="common">Bark spider</name>
    <name type="synonym">Caerostris bankana</name>
    <dbReference type="NCBI Taxonomy" id="172846"/>
    <lineage>
        <taxon>Eukaryota</taxon>
        <taxon>Metazoa</taxon>
        <taxon>Ecdysozoa</taxon>
        <taxon>Arthropoda</taxon>
        <taxon>Chelicerata</taxon>
        <taxon>Arachnida</taxon>
        <taxon>Araneae</taxon>
        <taxon>Araneomorphae</taxon>
        <taxon>Entelegynae</taxon>
        <taxon>Araneoidea</taxon>
        <taxon>Araneidae</taxon>
        <taxon>Caerostris</taxon>
    </lineage>
</organism>
<dbReference type="AlphaFoldDB" id="A0AAV4TIL5"/>
<sequence length="81" mass="9382">MNRGFDEKTNAKPKTDKHPSLEDNLHKQLSCERQQSFILLPPKQVVSEESKLISPIRTVRINGVLDSFLSEEHQNQLLSRR</sequence>
<accession>A0AAV4TIL5</accession>
<evidence type="ECO:0000313" key="3">
    <source>
        <dbReference type="Proteomes" id="UP001054945"/>
    </source>
</evidence>
<protein>
    <submittedName>
        <fullName evidence="2">Uncharacterized protein</fullName>
    </submittedName>
</protein>
<keyword evidence="3" id="KW-1185">Reference proteome</keyword>
<reference evidence="2 3" key="1">
    <citation type="submission" date="2021-06" db="EMBL/GenBank/DDBJ databases">
        <title>Caerostris extrusa draft genome.</title>
        <authorList>
            <person name="Kono N."/>
            <person name="Arakawa K."/>
        </authorList>
    </citation>
    <scope>NUCLEOTIDE SEQUENCE [LARGE SCALE GENOMIC DNA]</scope>
</reference>
<gene>
    <name evidence="2" type="ORF">CEXT_485971</name>
</gene>
<name>A0AAV4TIL5_CAEEX</name>
<proteinExistence type="predicted"/>